<comment type="caution">
    <text evidence="3">The sequence shown here is derived from an EMBL/GenBank/DDBJ whole genome shotgun (WGS) entry which is preliminary data.</text>
</comment>
<evidence type="ECO:0000313" key="4">
    <source>
        <dbReference type="Proteomes" id="UP000615455"/>
    </source>
</evidence>
<dbReference type="InterPro" id="IPR002575">
    <property type="entry name" value="Aminoglycoside_PTrfase"/>
</dbReference>
<dbReference type="PANTHER" id="PTHR21064:SF6">
    <property type="entry name" value="AMINOGLYCOSIDE PHOSPHOTRANSFERASE DOMAIN-CONTAINING PROTEIN"/>
    <property type="match status" value="1"/>
</dbReference>
<organism evidence="3 4">
    <name type="scientific">Paenibacillus marchantiophytorum</name>
    <dbReference type="NCBI Taxonomy" id="1619310"/>
    <lineage>
        <taxon>Bacteria</taxon>
        <taxon>Bacillati</taxon>
        <taxon>Bacillota</taxon>
        <taxon>Bacilli</taxon>
        <taxon>Bacillales</taxon>
        <taxon>Paenibacillaceae</taxon>
        <taxon>Paenibacillus</taxon>
    </lineage>
</organism>
<dbReference type="Pfam" id="PF01636">
    <property type="entry name" value="APH"/>
    <property type="match status" value="1"/>
</dbReference>
<gene>
    <name evidence="3" type="primary">yerI</name>
    <name evidence="3" type="ORF">GCM10008018_69770</name>
</gene>
<sequence length="329" mass="38006">MSMESDKDIKKVLSQSKQAALIALQNYDLDWEQIRFNQLSDTCTFVLETSNKGSFLLRIHSKVNREEINSELEWLDILNEKIEITIPKGVLDRTESKTVSIELDNDFLCCASLMRWVEGEHPSSGLSDDQLRREGILLAKLHEVSNNVELTSNFVRPVWGEQSFRLAMTRLSRHYNRFLTDAEFKLYQTAAEKILSWINKLEKNEDDYGLIHGDLHQGNIVFHNGEPRPIDFGRCGYGYFLYDIAHTILGVYPVQRKVIIKGYESIKELKEDWLPALEGFTVMVMIENYCHHAPDPRETAGLKEEQPYAQAIIRNYLSGKPFLFDSLIL</sequence>
<dbReference type="InterPro" id="IPR050249">
    <property type="entry name" value="Pseudomonas-type_ThrB"/>
</dbReference>
<comment type="similarity">
    <text evidence="1">Belongs to the pseudomonas-type ThrB family.</text>
</comment>
<name>A0ABQ1FHV0_9BACL</name>
<keyword evidence="3" id="KW-0418">Kinase</keyword>
<dbReference type="SUPFAM" id="SSF56112">
    <property type="entry name" value="Protein kinase-like (PK-like)"/>
    <property type="match status" value="1"/>
</dbReference>
<evidence type="ECO:0000313" key="3">
    <source>
        <dbReference type="EMBL" id="GGA14934.1"/>
    </source>
</evidence>
<dbReference type="InterPro" id="IPR011009">
    <property type="entry name" value="Kinase-like_dom_sf"/>
</dbReference>
<proteinExistence type="inferred from homology"/>
<feature type="domain" description="Aminoglycoside phosphotransferase" evidence="2">
    <location>
        <begin position="44"/>
        <end position="249"/>
    </location>
</feature>
<dbReference type="Gene3D" id="3.90.1200.10">
    <property type="match status" value="1"/>
</dbReference>
<evidence type="ECO:0000259" key="2">
    <source>
        <dbReference type="Pfam" id="PF01636"/>
    </source>
</evidence>
<accession>A0ABQ1FHV0</accession>
<dbReference type="RefSeq" id="WP_189020548.1">
    <property type="nucleotide sequence ID" value="NZ_BMHE01000078.1"/>
</dbReference>
<protein>
    <submittedName>
        <fullName evidence="3">Homoserine kinase</fullName>
    </submittedName>
</protein>
<keyword evidence="3" id="KW-0808">Transferase</keyword>
<dbReference type="Proteomes" id="UP000615455">
    <property type="component" value="Unassembled WGS sequence"/>
</dbReference>
<dbReference type="EMBL" id="BMHE01000078">
    <property type="protein sequence ID" value="GGA14934.1"/>
    <property type="molecule type" value="Genomic_DNA"/>
</dbReference>
<evidence type="ECO:0000256" key="1">
    <source>
        <dbReference type="ARBA" id="ARBA00038240"/>
    </source>
</evidence>
<dbReference type="GO" id="GO:0016301">
    <property type="term" value="F:kinase activity"/>
    <property type="evidence" value="ECO:0007669"/>
    <property type="project" value="UniProtKB-KW"/>
</dbReference>
<dbReference type="PANTHER" id="PTHR21064">
    <property type="entry name" value="AMINOGLYCOSIDE PHOSPHOTRANSFERASE DOMAIN-CONTAINING PROTEIN-RELATED"/>
    <property type="match status" value="1"/>
</dbReference>
<keyword evidence="4" id="KW-1185">Reference proteome</keyword>
<reference evidence="4" key="1">
    <citation type="journal article" date="2019" name="Int. J. Syst. Evol. Microbiol.">
        <title>The Global Catalogue of Microorganisms (GCM) 10K type strain sequencing project: providing services to taxonomists for standard genome sequencing and annotation.</title>
        <authorList>
            <consortium name="The Broad Institute Genomics Platform"/>
            <consortium name="The Broad Institute Genome Sequencing Center for Infectious Disease"/>
            <person name="Wu L."/>
            <person name="Ma J."/>
        </authorList>
    </citation>
    <scope>NUCLEOTIDE SEQUENCE [LARGE SCALE GENOMIC DNA]</scope>
    <source>
        <strain evidence="4">CGMCC 1.15043</strain>
    </source>
</reference>